<evidence type="ECO:0000259" key="4">
    <source>
        <dbReference type="PROSITE" id="PS50222"/>
    </source>
</evidence>
<feature type="compositionally biased region" description="Low complexity" evidence="3">
    <location>
        <begin position="672"/>
        <end position="688"/>
    </location>
</feature>
<evidence type="ECO:0000256" key="3">
    <source>
        <dbReference type="SAM" id="MobiDB-lite"/>
    </source>
</evidence>
<dbReference type="InterPro" id="IPR018247">
    <property type="entry name" value="EF_Hand_1_Ca_BS"/>
</dbReference>
<sequence length="1354" mass="134977">MDAEGRQKVEDIFASFDKDKDGVLNRDELANYINSTNPNVQFTSVQMLAILEEIMVDYQPWWRRGGLTLEGLVRTYADGISNAAADHATLGLHLAEHSALGLPEAPAGVRGVNASCAEEASRATDELQSFPVALSPMKPFGGQGLASATASPQRSLSSFPVDASSTKASPARAAFPASQTPAKTKLGAPAAGAAAVVGAGAVPGAPGSAESPAAAQARAALAAADRALAGSPAAAVSKKGAAGVVQVPIAATAGAASASPASEAHSEGATNLAPVLAESAAAAQARAALAAADKALGGAPAAQHDREQAAGGKLDGKQDCRAAVADSASKQEPASPGALGEPADGEAADMPGSLSGVAALLSKLAALPAGGRGARAASASPIGARAPGTLPASRAEVAAAKAALAAHSRRDYGGALHRAAVAEAARGGTGGAGGTPGGPRAAVDAAKAALAAYTADAASTPVGQAAVAAARAALETYPATAPGLPLAGRAAITRRAASAAGSSTTAGAAVAAAAAALAAYPVAAAAASPAGKQAVSAARAALEGCPPGAEGTPEGAAAVAAACAALARFPAGADAPLSGRASVAAARRAMERVFTAETPKSPDNPSAAAAARTCGSATGASLGRPAAAPASTPLMHAHRFVPVSPRRPEVALQAMPVTAAAAEHSSFMPATSSPSPGSSPDRPGLGLPATHSFLPEASQKAAASGASPGMPTQDDRTAKTLAPSDGPAPAAAGPADGHDAAVGSSAEGDLRSTPAATLPGAAAQPDMSEEAAARRAAMAAVLSAPAPPRAAPAPAAALPETLERVLTGVQRALQSGNDDALAPLLIRVGRLGPAEAHAAYLAIGSLLASMGKHERAAECFKAALALRSGEARTLFKLGNACFALQRYAAAEEAFEQALRDARSPADDALVPKVHVNLGITQEADGRLLAACEHYRGGAARAAGHPRAHKLLGSALYALGDLRAARDELTAALALQPDYADARCDLGCVLCALGEAEGARAAFQAVLQQCPQHLEALFNLGNLQRQCGQFEGAVACYEGVIVQAPGHWRALLSLSVALIGLGREDAAAKALRRAFKASGYSGKVAEEIDMLRRLARKGEDRQRLGRLMEVVSDKTASAVAVAPKNAKRASWGATALAGLRRMAGPAHAADPTAEPAASLDAGLLRELTPLAALPPKALAREANDANLVATGASAGRAWSTVVPAALAEALLRRLLPLLPPLRFQHLMRVTRHELFCALDTAEEGRSVDLGLLLALLTATASAVVEARAEAAHAIMAWRAGSRGVPRASTTLYIAALHAVYGEQHPVAPLRTAQQAEGAAAGEAPLTAPQFVMLLLHPRNGFPAFGALHAGEPGRT</sequence>
<keyword evidence="6" id="KW-1185">Reference proteome</keyword>
<feature type="compositionally biased region" description="Basic and acidic residues" evidence="3">
    <location>
        <begin position="303"/>
        <end position="320"/>
    </location>
</feature>
<feature type="compositionally biased region" description="Low complexity" evidence="3">
    <location>
        <begin position="722"/>
        <end position="735"/>
    </location>
</feature>
<feature type="compositionally biased region" description="Polar residues" evidence="3">
    <location>
        <begin position="146"/>
        <end position="168"/>
    </location>
</feature>
<dbReference type="InterPro" id="IPR019734">
    <property type="entry name" value="TPR_rpt"/>
</dbReference>
<organism evidence="5 6">
    <name type="scientific">Elliptochloris bilobata</name>
    <dbReference type="NCBI Taxonomy" id="381761"/>
    <lineage>
        <taxon>Eukaryota</taxon>
        <taxon>Viridiplantae</taxon>
        <taxon>Chlorophyta</taxon>
        <taxon>core chlorophytes</taxon>
        <taxon>Trebouxiophyceae</taxon>
        <taxon>Trebouxiophyceae incertae sedis</taxon>
        <taxon>Elliptochloris clade</taxon>
        <taxon>Elliptochloris</taxon>
    </lineage>
</organism>
<dbReference type="EMBL" id="JALJOU010000006">
    <property type="protein sequence ID" value="KAK9843482.1"/>
    <property type="molecule type" value="Genomic_DNA"/>
</dbReference>
<evidence type="ECO:0000256" key="2">
    <source>
        <dbReference type="PROSITE-ProRule" id="PRU00339"/>
    </source>
</evidence>
<protein>
    <recommendedName>
        <fullName evidence="4">EF-hand domain-containing protein</fullName>
    </recommendedName>
</protein>
<dbReference type="PANTHER" id="PTHR45081">
    <property type="entry name" value="EF HAND FAMILY PROTEIN, PUTATIVE, EXPRESSED-RELATED"/>
    <property type="match status" value="1"/>
</dbReference>
<dbReference type="SMART" id="SM00028">
    <property type="entry name" value="TPR"/>
    <property type="match status" value="7"/>
</dbReference>
<dbReference type="PANTHER" id="PTHR45081:SF1">
    <property type="entry name" value="EF HAND FAMILY PROTEIN, PUTATIVE, EXPRESSED-RELATED"/>
    <property type="match status" value="1"/>
</dbReference>
<dbReference type="GO" id="GO:0005509">
    <property type="term" value="F:calcium ion binding"/>
    <property type="evidence" value="ECO:0007669"/>
    <property type="project" value="InterPro"/>
</dbReference>
<dbReference type="PROSITE" id="PS00018">
    <property type="entry name" value="EF_HAND_1"/>
    <property type="match status" value="1"/>
</dbReference>
<feature type="region of interest" description="Disordered" evidence="3">
    <location>
        <begin position="143"/>
        <end position="184"/>
    </location>
</feature>
<comment type="caution">
    <text evidence="5">The sequence shown here is derived from an EMBL/GenBank/DDBJ whole genome shotgun (WGS) entry which is preliminary data.</text>
</comment>
<dbReference type="PROSITE" id="PS50222">
    <property type="entry name" value="EF_HAND_2"/>
    <property type="match status" value="1"/>
</dbReference>
<name>A0AAW1SCT8_9CHLO</name>
<dbReference type="SUPFAM" id="SSF47473">
    <property type="entry name" value="EF-hand"/>
    <property type="match status" value="1"/>
</dbReference>
<proteinExistence type="predicted"/>
<reference evidence="5 6" key="1">
    <citation type="journal article" date="2024" name="Nat. Commun.">
        <title>Phylogenomics reveals the evolutionary origins of lichenization in chlorophyte algae.</title>
        <authorList>
            <person name="Puginier C."/>
            <person name="Libourel C."/>
            <person name="Otte J."/>
            <person name="Skaloud P."/>
            <person name="Haon M."/>
            <person name="Grisel S."/>
            <person name="Petersen M."/>
            <person name="Berrin J.G."/>
            <person name="Delaux P.M."/>
            <person name="Dal Grande F."/>
            <person name="Keller J."/>
        </authorList>
    </citation>
    <scope>NUCLEOTIDE SEQUENCE [LARGE SCALE GENOMIC DNA]</scope>
    <source>
        <strain evidence="5 6">SAG 245.80</strain>
    </source>
</reference>
<feature type="region of interest" description="Disordered" evidence="3">
    <location>
        <begin position="663"/>
        <end position="771"/>
    </location>
</feature>
<keyword evidence="2" id="KW-0802">TPR repeat</keyword>
<dbReference type="SUPFAM" id="SSF48452">
    <property type="entry name" value="TPR-like"/>
    <property type="match status" value="1"/>
</dbReference>
<dbReference type="InterPro" id="IPR002048">
    <property type="entry name" value="EF_hand_dom"/>
</dbReference>
<dbReference type="Gene3D" id="1.10.238.10">
    <property type="entry name" value="EF-hand"/>
    <property type="match status" value="1"/>
</dbReference>
<dbReference type="CDD" id="cd00051">
    <property type="entry name" value="EFh"/>
    <property type="match status" value="1"/>
</dbReference>
<feature type="region of interest" description="Disordered" evidence="3">
    <location>
        <begin position="299"/>
        <end position="351"/>
    </location>
</feature>
<feature type="domain" description="EF-hand" evidence="4">
    <location>
        <begin position="4"/>
        <end position="39"/>
    </location>
</feature>
<evidence type="ECO:0000256" key="1">
    <source>
        <dbReference type="ARBA" id="ARBA00022837"/>
    </source>
</evidence>
<feature type="repeat" description="TPR" evidence="2">
    <location>
        <begin position="945"/>
        <end position="978"/>
    </location>
</feature>
<accession>A0AAW1SCT8</accession>
<dbReference type="InterPro" id="IPR011992">
    <property type="entry name" value="EF-hand-dom_pair"/>
</dbReference>
<dbReference type="InterPro" id="IPR011990">
    <property type="entry name" value="TPR-like_helical_dom_sf"/>
</dbReference>
<dbReference type="Proteomes" id="UP001445335">
    <property type="component" value="Unassembled WGS sequence"/>
</dbReference>
<evidence type="ECO:0000313" key="5">
    <source>
        <dbReference type="EMBL" id="KAK9843482.1"/>
    </source>
</evidence>
<gene>
    <name evidence="5" type="ORF">WJX81_004938</name>
</gene>
<dbReference type="SMART" id="SM00054">
    <property type="entry name" value="EFh"/>
    <property type="match status" value="1"/>
</dbReference>
<keyword evidence="1" id="KW-0106">Calcium</keyword>
<dbReference type="PROSITE" id="PS50005">
    <property type="entry name" value="TPR"/>
    <property type="match status" value="2"/>
</dbReference>
<feature type="repeat" description="TPR" evidence="2">
    <location>
        <begin position="837"/>
        <end position="870"/>
    </location>
</feature>
<dbReference type="Gene3D" id="1.25.40.10">
    <property type="entry name" value="Tetratricopeptide repeat domain"/>
    <property type="match status" value="2"/>
</dbReference>
<evidence type="ECO:0000313" key="6">
    <source>
        <dbReference type="Proteomes" id="UP001445335"/>
    </source>
</evidence>
<dbReference type="Pfam" id="PF13432">
    <property type="entry name" value="TPR_16"/>
    <property type="match status" value="3"/>
</dbReference>